<evidence type="ECO:0000313" key="2">
    <source>
        <dbReference type="EMBL" id="KKM79451.1"/>
    </source>
</evidence>
<organism evidence="2">
    <name type="scientific">marine sediment metagenome</name>
    <dbReference type="NCBI Taxonomy" id="412755"/>
    <lineage>
        <taxon>unclassified sequences</taxon>
        <taxon>metagenomes</taxon>
        <taxon>ecological metagenomes</taxon>
    </lineage>
</organism>
<dbReference type="Gene3D" id="2.60.120.1110">
    <property type="match status" value="1"/>
</dbReference>
<reference evidence="2" key="1">
    <citation type="journal article" date="2015" name="Nature">
        <title>Complex archaea that bridge the gap between prokaryotes and eukaryotes.</title>
        <authorList>
            <person name="Spang A."/>
            <person name="Saw J.H."/>
            <person name="Jorgensen S.L."/>
            <person name="Zaremba-Niedzwiedzka K."/>
            <person name="Martijn J."/>
            <person name="Lind A.E."/>
            <person name="van Eijk R."/>
            <person name="Schleper C."/>
            <person name="Guy L."/>
            <person name="Ettema T.J."/>
        </authorList>
    </citation>
    <scope>NUCLEOTIDE SEQUENCE</scope>
</reference>
<name>A0A0F9KXA1_9ZZZZ</name>
<protein>
    <submittedName>
        <fullName evidence="2">Uncharacterized protein</fullName>
    </submittedName>
</protein>
<proteinExistence type="predicted"/>
<sequence>MNNVKDETKPVVSLRPDARTTTEDGIGVDTSRFSSCSVVLEVGTVSGSSPTLDIKIQESDDNSSFSDITGAVFTQVIASDESQEIAIENLNTTRKKFLRAVATIGGSTPVFNSAVVFVLGRADITPA</sequence>
<dbReference type="EMBL" id="LAZR01008333">
    <property type="protein sequence ID" value="KKM79451.1"/>
    <property type="molecule type" value="Genomic_DNA"/>
</dbReference>
<dbReference type="AlphaFoldDB" id="A0A0F9KXA1"/>
<accession>A0A0F9KXA1</accession>
<evidence type="ECO:0000256" key="1">
    <source>
        <dbReference type="SAM" id="MobiDB-lite"/>
    </source>
</evidence>
<comment type="caution">
    <text evidence="2">The sequence shown here is derived from an EMBL/GenBank/DDBJ whole genome shotgun (WGS) entry which is preliminary data.</text>
</comment>
<gene>
    <name evidence="2" type="ORF">LCGC14_1349840</name>
</gene>
<feature type="region of interest" description="Disordered" evidence="1">
    <location>
        <begin position="1"/>
        <end position="26"/>
    </location>
</feature>